<feature type="coiled-coil region" evidence="1">
    <location>
        <begin position="21"/>
        <end position="55"/>
    </location>
</feature>
<accession>U2KVE1</accession>
<comment type="caution">
    <text evidence="3">The sequence shown here is derived from an EMBL/GenBank/DDBJ whole genome shotgun (WGS) entry which is preliminary data.</text>
</comment>
<evidence type="ECO:0000313" key="4">
    <source>
        <dbReference type="Proteomes" id="UP000016662"/>
    </source>
</evidence>
<dbReference type="AlphaFoldDB" id="U2KVE1"/>
<evidence type="ECO:0000256" key="1">
    <source>
        <dbReference type="SAM" id="Coils"/>
    </source>
</evidence>
<evidence type="ECO:0000256" key="2">
    <source>
        <dbReference type="SAM" id="MobiDB-lite"/>
    </source>
</evidence>
<evidence type="ECO:0000313" key="3">
    <source>
        <dbReference type="EMBL" id="ERJ96262.1"/>
    </source>
</evidence>
<feature type="region of interest" description="Disordered" evidence="2">
    <location>
        <begin position="101"/>
        <end position="128"/>
    </location>
</feature>
<dbReference type="EMBL" id="AWVF01000175">
    <property type="protein sequence ID" value="ERJ96262.1"/>
    <property type="molecule type" value="Genomic_DNA"/>
</dbReference>
<dbReference type="STRING" id="411473.RUMCAL_01397"/>
<reference evidence="3 4" key="1">
    <citation type="submission" date="2013-07" db="EMBL/GenBank/DDBJ databases">
        <authorList>
            <person name="Weinstock G."/>
            <person name="Sodergren E."/>
            <person name="Wylie T."/>
            <person name="Fulton L."/>
            <person name="Fulton R."/>
            <person name="Fronick C."/>
            <person name="O'Laughlin M."/>
            <person name="Godfrey J."/>
            <person name="Miner T."/>
            <person name="Herter B."/>
            <person name="Appelbaum E."/>
            <person name="Cordes M."/>
            <person name="Lek S."/>
            <person name="Wollam A."/>
            <person name="Pepin K.H."/>
            <person name="Palsikar V.B."/>
            <person name="Mitreva M."/>
            <person name="Wilson R.K."/>
        </authorList>
    </citation>
    <scope>NUCLEOTIDE SEQUENCE [LARGE SCALE GENOMIC DNA]</scope>
    <source>
        <strain evidence="3 4">ATCC 27760</strain>
    </source>
</reference>
<dbReference type="HOGENOM" id="CLU_1957948_0_0_9"/>
<keyword evidence="4" id="KW-1185">Reference proteome</keyword>
<dbReference type="Proteomes" id="UP000016662">
    <property type="component" value="Unassembled WGS sequence"/>
</dbReference>
<keyword evidence="1" id="KW-0175">Coiled coil</keyword>
<organism evidence="3 4">
    <name type="scientific">Ruminococcus callidus ATCC 27760</name>
    <dbReference type="NCBI Taxonomy" id="411473"/>
    <lineage>
        <taxon>Bacteria</taxon>
        <taxon>Bacillati</taxon>
        <taxon>Bacillota</taxon>
        <taxon>Clostridia</taxon>
        <taxon>Eubacteriales</taxon>
        <taxon>Oscillospiraceae</taxon>
        <taxon>Ruminococcus</taxon>
    </lineage>
</organism>
<dbReference type="PATRIC" id="fig|411473.3.peg.1128"/>
<proteinExistence type="predicted"/>
<gene>
    <name evidence="3" type="ORF">RUMCAL_01397</name>
</gene>
<dbReference type="RefSeq" id="WP_021682881.1">
    <property type="nucleotide sequence ID" value="NZ_KI260449.1"/>
</dbReference>
<feature type="compositionally biased region" description="Low complexity" evidence="2">
    <location>
        <begin position="108"/>
        <end position="119"/>
    </location>
</feature>
<name>U2KVE1_9FIRM</name>
<protein>
    <submittedName>
        <fullName evidence="3">Uncharacterized protein</fullName>
    </submittedName>
</protein>
<sequence length="128" mass="14940">MKWLTQDSLSIIKTERQFDMKETTKRKLKRLHQKLNELEERMKKDAIDKRAIQKQIQDIESTEIFNMIRKGGLSLEVVCDDLELGKKLRESGITASEIAEMITSESNTETTAMKETSTTQNEKERNFE</sequence>